<feature type="region of interest" description="Disordered" evidence="1">
    <location>
        <begin position="86"/>
        <end position="106"/>
    </location>
</feature>
<feature type="region of interest" description="Disordered" evidence="1">
    <location>
        <begin position="1"/>
        <end position="56"/>
    </location>
</feature>
<dbReference type="Proteomes" id="UP000322873">
    <property type="component" value="Unassembled WGS sequence"/>
</dbReference>
<gene>
    <name evidence="2" type="ORF">EYC84_001224</name>
</gene>
<feature type="compositionally biased region" description="Low complexity" evidence="1">
    <location>
        <begin position="12"/>
        <end position="33"/>
    </location>
</feature>
<dbReference type="EMBL" id="VICG01000008">
    <property type="protein sequence ID" value="KAA8569615.1"/>
    <property type="molecule type" value="Genomic_DNA"/>
</dbReference>
<name>A0A5M9JRQ2_MONFR</name>
<evidence type="ECO:0000256" key="1">
    <source>
        <dbReference type="SAM" id="MobiDB-lite"/>
    </source>
</evidence>
<accession>A0A5M9JRQ2</accession>
<reference evidence="2 3" key="1">
    <citation type="submission" date="2019-06" db="EMBL/GenBank/DDBJ databases">
        <title>Genome Sequence of the Brown Rot Fungal Pathogen Monilinia fructicola.</title>
        <authorList>
            <person name="De Miccolis Angelini R.M."/>
            <person name="Landi L."/>
            <person name="Abate D."/>
            <person name="Pollastro S."/>
            <person name="Romanazzi G."/>
            <person name="Faretra F."/>
        </authorList>
    </citation>
    <scope>NUCLEOTIDE SEQUENCE [LARGE SCALE GENOMIC DNA]</scope>
    <source>
        <strain evidence="2 3">Mfrc123</strain>
    </source>
</reference>
<evidence type="ECO:0000313" key="3">
    <source>
        <dbReference type="Proteomes" id="UP000322873"/>
    </source>
</evidence>
<protein>
    <submittedName>
        <fullName evidence="2">Uncharacterized protein</fullName>
    </submittedName>
</protein>
<comment type="caution">
    <text evidence="2">The sequence shown here is derived from an EMBL/GenBank/DDBJ whole genome shotgun (WGS) entry which is preliminary data.</text>
</comment>
<proteinExistence type="predicted"/>
<keyword evidence="3" id="KW-1185">Reference proteome</keyword>
<dbReference type="AlphaFoldDB" id="A0A5M9JRQ2"/>
<organism evidence="2 3">
    <name type="scientific">Monilinia fructicola</name>
    <name type="common">Brown rot fungus</name>
    <name type="synonym">Ciboria fructicola</name>
    <dbReference type="NCBI Taxonomy" id="38448"/>
    <lineage>
        <taxon>Eukaryota</taxon>
        <taxon>Fungi</taxon>
        <taxon>Dikarya</taxon>
        <taxon>Ascomycota</taxon>
        <taxon>Pezizomycotina</taxon>
        <taxon>Leotiomycetes</taxon>
        <taxon>Helotiales</taxon>
        <taxon>Sclerotiniaceae</taxon>
        <taxon>Monilinia</taxon>
    </lineage>
</organism>
<feature type="compositionally biased region" description="Polar residues" evidence="1">
    <location>
        <begin position="89"/>
        <end position="102"/>
    </location>
</feature>
<sequence length="155" mass="17117">MYIDLRPPAPTTPKTKASQPQSQSQSQEPTTPTHLFKSGTQSSPIPTHHINQSTHHPLFPSSFITTIQSSPICIIHPSISPSIHPKAETNPNQTKQNKLNCNTPPPPPYRIASPRLASHRIPQKQSSNTCTRFYGGHNIGAACLRYLYPTVYCSL</sequence>
<feature type="compositionally biased region" description="Polar residues" evidence="1">
    <location>
        <begin position="38"/>
        <end position="55"/>
    </location>
</feature>
<evidence type="ECO:0000313" key="2">
    <source>
        <dbReference type="EMBL" id="KAA8569615.1"/>
    </source>
</evidence>